<accession>A0A370QNS9</accession>
<evidence type="ECO:0000313" key="1">
    <source>
        <dbReference type="EMBL" id="RDK89958.1"/>
    </source>
</evidence>
<dbReference type="Proteomes" id="UP000254848">
    <property type="component" value="Unassembled WGS sequence"/>
</dbReference>
<reference evidence="1 2" key="1">
    <citation type="submission" date="2018-07" db="EMBL/GenBank/DDBJ databases">
        <title>Genomic Encyclopedia of Type Strains, Phase IV (KMG-IV): sequencing the most valuable type-strain genomes for metagenomic binning, comparative biology and taxonomic classification.</title>
        <authorList>
            <person name="Goeker M."/>
        </authorList>
    </citation>
    <scope>NUCLEOTIDE SEQUENCE [LARGE SCALE GENOMIC DNA]</scope>
    <source>
        <strain evidence="1 2">DSM 103736</strain>
    </source>
</reference>
<keyword evidence="2" id="KW-1185">Reference proteome</keyword>
<dbReference type="OrthoDB" id="7064209at2"/>
<protein>
    <submittedName>
        <fullName evidence="1">Uncharacterized protein</fullName>
    </submittedName>
</protein>
<evidence type="ECO:0000313" key="2">
    <source>
        <dbReference type="Proteomes" id="UP000254848"/>
    </source>
</evidence>
<dbReference type="AlphaFoldDB" id="A0A370QNS9"/>
<gene>
    <name evidence="1" type="ORF">C8D90_106164</name>
</gene>
<dbReference type="EMBL" id="QRAP01000006">
    <property type="protein sequence ID" value="RDK89958.1"/>
    <property type="molecule type" value="Genomic_DNA"/>
</dbReference>
<organism evidence="1 2">
    <name type="scientific">Enterobacillus tribolii</name>
    <dbReference type="NCBI Taxonomy" id="1487935"/>
    <lineage>
        <taxon>Bacteria</taxon>
        <taxon>Pseudomonadati</taxon>
        <taxon>Pseudomonadota</taxon>
        <taxon>Gammaproteobacteria</taxon>
        <taxon>Enterobacterales</taxon>
        <taxon>Hafniaceae</taxon>
        <taxon>Enterobacillus</taxon>
    </lineage>
</organism>
<name>A0A370QNS9_9GAMM</name>
<dbReference type="RefSeq" id="WP_115459069.1">
    <property type="nucleotide sequence ID" value="NZ_QRAP01000006.1"/>
</dbReference>
<proteinExistence type="predicted"/>
<sequence length="152" mass="16794">MNESSEHVTITGYLTFNGDGRTPDIIGQTCSGLVVCQYYEGTILADPANVVYFQFGDYWYSICFEAAMVFWRHKTQIGSSVNSTLLHGTIFNDLSELEGVAGHQLVTIDYNSTPEGNVNVKFLFDSDTIFSLDYDSSTDSTKISADSPSRRG</sequence>
<comment type="caution">
    <text evidence="1">The sequence shown here is derived from an EMBL/GenBank/DDBJ whole genome shotgun (WGS) entry which is preliminary data.</text>
</comment>